<evidence type="ECO:0000313" key="2">
    <source>
        <dbReference type="EMBL" id="KAK3374576.1"/>
    </source>
</evidence>
<evidence type="ECO:0000313" key="3">
    <source>
        <dbReference type="Proteomes" id="UP001285441"/>
    </source>
</evidence>
<dbReference type="EMBL" id="JAULSW010000007">
    <property type="protein sequence ID" value="KAK3374576.1"/>
    <property type="molecule type" value="Genomic_DNA"/>
</dbReference>
<sequence>MGLTNDRLWLLLNATTMGDRLLLMMLCADHPTISLICTNVTTWSGPKAYIESGVLDVLYPKSPNETTSPGAVPPENAPPLEQVVKIKTPSVVATPESAVAVGFSGLLAVVVSLSVLFL</sequence>
<gene>
    <name evidence="2" type="ORF">B0H63DRAFT_480505</name>
</gene>
<keyword evidence="1" id="KW-1133">Transmembrane helix</keyword>
<protein>
    <submittedName>
        <fullName evidence="2">Uncharacterized protein</fullName>
    </submittedName>
</protein>
<reference evidence="2" key="1">
    <citation type="journal article" date="2023" name="Mol. Phylogenet. Evol.">
        <title>Genome-scale phylogeny and comparative genomics of the fungal order Sordariales.</title>
        <authorList>
            <person name="Hensen N."/>
            <person name="Bonometti L."/>
            <person name="Westerberg I."/>
            <person name="Brannstrom I.O."/>
            <person name="Guillou S."/>
            <person name="Cros-Aarteil S."/>
            <person name="Calhoun S."/>
            <person name="Haridas S."/>
            <person name="Kuo A."/>
            <person name="Mondo S."/>
            <person name="Pangilinan J."/>
            <person name="Riley R."/>
            <person name="LaButti K."/>
            <person name="Andreopoulos B."/>
            <person name="Lipzen A."/>
            <person name="Chen C."/>
            <person name="Yan M."/>
            <person name="Daum C."/>
            <person name="Ng V."/>
            <person name="Clum A."/>
            <person name="Steindorff A."/>
            <person name="Ohm R.A."/>
            <person name="Martin F."/>
            <person name="Silar P."/>
            <person name="Natvig D.O."/>
            <person name="Lalanne C."/>
            <person name="Gautier V."/>
            <person name="Ament-Velasquez S.L."/>
            <person name="Kruys A."/>
            <person name="Hutchinson M.I."/>
            <person name="Powell A.J."/>
            <person name="Barry K."/>
            <person name="Miller A.N."/>
            <person name="Grigoriev I.V."/>
            <person name="Debuchy R."/>
            <person name="Gladieux P."/>
            <person name="Hiltunen Thoren M."/>
            <person name="Johannesson H."/>
        </authorList>
    </citation>
    <scope>NUCLEOTIDE SEQUENCE</scope>
    <source>
        <strain evidence="2">CBS 232.78</strain>
    </source>
</reference>
<organism evidence="2 3">
    <name type="scientific">Podospora didyma</name>
    <dbReference type="NCBI Taxonomy" id="330526"/>
    <lineage>
        <taxon>Eukaryota</taxon>
        <taxon>Fungi</taxon>
        <taxon>Dikarya</taxon>
        <taxon>Ascomycota</taxon>
        <taxon>Pezizomycotina</taxon>
        <taxon>Sordariomycetes</taxon>
        <taxon>Sordariomycetidae</taxon>
        <taxon>Sordariales</taxon>
        <taxon>Podosporaceae</taxon>
        <taxon>Podospora</taxon>
    </lineage>
</organism>
<keyword evidence="3" id="KW-1185">Reference proteome</keyword>
<dbReference type="AlphaFoldDB" id="A0AAE0N8E0"/>
<accession>A0AAE0N8E0</accession>
<dbReference type="Proteomes" id="UP001285441">
    <property type="component" value="Unassembled WGS sequence"/>
</dbReference>
<keyword evidence="1" id="KW-0812">Transmembrane</keyword>
<proteinExistence type="predicted"/>
<keyword evidence="1" id="KW-0472">Membrane</keyword>
<name>A0AAE0N8E0_9PEZI</name>
<reference evidence="2" key="2">
    <citation type="submission" date="2023-06" db="EMBL/GenBank/DDBJ databases">
        <authorList>
            <consortium name="Lawrence Berkeley National Laboratory"/>
            <person name="Haridas S."/>
            <person name="Hensen N."/>
            <person name="Bonometti L."/>
            <person name="Westerberg I."/>
            <person name="Brannstrom I.O."/>
            <person name="Guillou S."/>
            <person name="Cros-Aarteil S."/>
            <person name="Calhoun S."/>
            <person name="Kuo A."/>
            <person name="Mondo S."/>
            <person name="Pangilinan J."/>
            <person name="Riley R."/>
            <person name="LaButti K."/>
            <person name="Andreopoulos B."/>
            <person name="Lipzen A."/>
            <person name="Chen C."/>
            <person name="Yanf M."/>
            <person name="Daum C."/>
            <person name="Ng V."/>
            <person name="Clum A."/>
            <person name="Steindorff A."/>
            <person name="Ohm R."/>
            <person name="Martin F."/>
            <person name="Silar P."/>
            <person name="Natvig D."/>
            <person name="Lalanne C."/>
            <person name="Gautier V."/>
            <person name="Ament-velasquez S.L."/>
            <person name="Kruys A."/>
            <person name="Hutchinson M.I."/>
            <person name="Powell A.J."/>
            <person name="Barry K."/>
            <person name="Miller A.N."/>
            <person name="Grigoriev I.V."/>
            <person name="Debuchy R."/>
            <person name="Gladieux P."/>
            <person name="Thoren M.H."/>
            <person name="Johannesson H."/>
        </authorList>
    </citation>
    <scope>NUCLEOTIDE SEQUENCE</scope>
    <source>
        <strain evidence="2">CBS 232.78</strain>
    </source>
</reference>
<evidence type="ECO:0000256" key="1">
    <source>
        <dbReference type="SAM" id="Phobius"/>
    </source>
</evidence>
<feature type="transmembrane region" description="Helical" evidence="1">
    <location>
        <begin position="98"/>
        <end position="117"/>
    </location>
</feature>
<comment type="caution">
    <text evidence="2">The sequence shown here is derived from an EMBL/GenBank/DDBJ whole genome shotgun (WGS) entry which is preliminary data.</text>
</comment>